<name>A0A2C9V4H4_MANES</name>
<organism evidence="1">
    <name type="scientific">Manihot esculenta</name>
    <name type="common">Cassava</name>
    <name type="synonym">Jatropha manihot</name>
    <dbReference type="NCBI Taxonomy" id="3983"/>
    <lineage>
        <taxon>Eukaryota</taxon>
        <taxon>Viridiplantae</taxon>
        <taxon>Streptophyta</taxon>
        <taxon>Embryophyta</taxon>
        <taxon>Tracheophyta</taxon>
        <taxon>Spermatophyta</taxon>
        <taxon>Magnoliopsida</taxon>
        <taxon>eudicotyledons</taxon>
        <taxon>Gunneridae</taxon>
        <taxon>Pentapetalae</taxon>
        <taxon>rosids</taxon>
        <taxon>fabids</taxon>
        <taxon>Malpighiales</taxon>
        <taxon>Euphorbiaceae</taxon>
        <taxon>Crotonoideae</taxon>
        <taxon>Manihoteae</taxon>
        <taxon>Manihot</taxon>
    </lineage>
</organism>
<dbReference type="AlphaFoldDB" id="A0A2C9V4H4"/>
<protein>
    <submittedName>
        <fullName evidence="1">Uncharacterized protein</fullName>
    </submittedName>
</protein>
<evidence type="ECO:0000313" key="1">
    <source>
        <dbReference type="EMBL" id="OAY39369.1"/>
    </source>
</evidence>
<proteinExistence type="predicted"/>
<sequence length="38" mass="4018">MAGSGLANLWLARSKLRVKPWDLGEGLGLLVPRAEGNA</sequence>
<accession>A0A2C9V4H4</accession>
<gene>
    <name evidence="1" type="ORF">MANES_10G089300</name>
</gene>
<reference evidence="1" key="1">
    <citation type="submission" date="2016-02" db="EMBL/GenBank/DDBJ databases">
        <title>WGS assembly of Manihot esculenta.</title>
        <authorList>
            <person name="Bredeson J.V."/>
            <person name="Prochnik S.E."/>
            <person name="Lyons J.B."/>
            <person name="Schmutz J."/>
            <person name="Grimwood J."/>
            <person name="Vrebalov J."/>
            <person name="Bart R.S."/>
            <person name="Amuge T."/>
            <person name="Ferguson M.E."/>
            <person name="Green R."/>
            <person name="Putnam N."/>
            <person name="Stites J."/>
            <person name="Rounsley S."/>
            <person name="Rokhsar D.S."/>
        </authorList>
    </citation>
    <scope>NUCLEOTIDE SEQUENCE [LARGE SCALE GENOMIC DNA]</scope>
    <source>
        <tissue evidence="1">Leaf</tissue>
    </source>
</reference>
<dbReference type="EMBL" id="CM004396">
    <property type="protein sequence ID" value="OAY39369.1"/>
    <property type="molecule type" value="Genomic_DNA"/>
</dbReference>